<dbReference type="EMBL" id="JACNQW010000005">
    <property type="protein sequence ID" value="MBC5045600.1"/>
    <property type="molecule type" value="Genomic_DNA"/>
</dbReference>
<sequence length="45" mass="5006">MPKLVIEALALKGPALYSMYFSHLAKSRVPAEVQSFIHGEFDGKQ</sequence>
<name>A0A7Y6KCT5_9ENTR</name>
<comment type="caution">
    <text evidence="1">The sequence shown here is derived from an EMBL/GenBank/DDBJ whole genome shotgun (WGS) entry which is preliminary data.</text>
</comment>
<evidence type="ECO:0000313" key="1">
    <source>
        <dbReference type="EMBL" id="MBC5045600.1"/>
    </source>
</evidence>
<dbReference type="AlphaFoldDB" id="A0A7Y6KCT5"/>
<protein>
    <submittedName>
        <fullName evidence="1">Uncharacterized protein</fullName>
    </submittedName>
</protein>
<organism evidence="1 2">
    <name type="scientific">Klebsiella quasipneumoniae</name>
    <dbReference type="NCBI Taxonomy" id="1463165"/>
    <lineage>
        <taxon>Bacteria</taxon>
        <taxon>Pseudomonadati</taxon>
        <taxon>Pseudomonadota</taxon>
        <taxon>Gammaproteobacteria</taxon>
        <taxon>Enterobacterales</taxon>
        <taxon>Enterobacteriaceae</taxon>
        <taxon>Klebsiella/Raoultella group</taxon>
        <taxon>Klebsiella</taxon>
        <taxon>Klebsiella pneumoniae complex</taxon>
    </lineage>
</organism>
<evidence type="ECO:0000313" key="2">
    <source>
        <dbReference type="Proteomes" id="UP000646540"/>
    </source>
</evidence>
<accession>A0A7Y6KCT5</accession>
<dbReference type="Proteomes" id="UP000646540">
    <property type="component" value="Unassembled WGS sequence"/>
</dbReference>
<dbReference type="RefSeq" id="WP_017901085.1">
    <property type="nucleotide sequence ID" value="NZ_ABFGQQ040000001.1"/>
</dbReference>
<dbReference type="GeneID" id="93249220"/>
<reference evidence="1" key="1">
    <citation type="submission" date="2020-08" db="EMBL/GenBank/DDBJ databases">
        <title>Genomic evolution and epidemiology of Klebsiella pneumoniae from a major hospital in Beijing, China, over a fifteen-year period: dissemination of known and novel high-risk clones.</title>
        <authorList>
            <person name="Palmieri M."/>
        </authorList>
    </citation>
    <scope>NUCLEOTIDE SEQUENCE</scope>
    <source>
        <strain evidence="1">K7050</strain>
    </source>
</reference>
<gene>
    <name evidence="1" type="ORF">H8L09_09495</name>
</gene>
<proteinExistence type="predicted"/>